<dbReference type="EMBL" id="JABFTP020000103">
    <property type="protein sequence ID" value="KAL3276567.1"/>
    <property type="molecule type" value="Genomic_DNA"/>
</dbReference>
<proteinExistence type="predicted"/>
<keyword evidence="3" id="KW-1185">Reference proteome</keyword>
<dbReference type="AlphaFoldDB" id="A0ABD2NDL2"/>
<dbReference type="Pfam" id="PF12259">
    <property type="entry name" value="Baculo_F"/>
    <property type="match status" value="1"/>
</dbReference>
<reference evidence="2 3" key="1">
    <citation type="journal article" date="2021" name="BMC Biol.">
        <title>Horizontally acquired antibacterial genes associated with adaptive radiation of ladybird beetles.</title>
        <authorList>
            <person name="Li H.S."/>
            <person name="Tang X.F."/>
            <person name="Huang Y.H."/>
            <person name="Xu Z.Y."/>
            <person name="Chen M.L."/>
            <person name="Du X.Y."/>
            <person name="Qiu B.Y."/>
            <person name="Chen P.T."/>
            <person name="Zhang W."/>
            <person name="Slipinski A."/>
            <person name="Escalona H.E."/>
            <person name="Waterhouse R.M."/>
            <person name="Zwick A."/>
            <person name="Pang H."/>
        </authorList>
    </citation>
    <scope>NUCLEOTIDE SEQUENCE [LARGE SCALE GENOMIC DNA]</scope>
    <source>
        <strain evidence="2">SYSU2018</strain>
    </source>
</reference>
<evidence type="ECO:0000313" key="2">
    <source>
        <dbReference type="EMBL" id="KAL3276567.1"/>
    </source>
</evidence>
<accession>A0ABD2NDL2</accession>
<evidence type="ECO:0000256" key="1">
    <source>
        <dbReference type="SAM" id="SignalP"/>
    </source>
</evidence>
<protein>
    <submittedName>
        <fullName evidence="2">Uncharacterized protein</fullName>
    </submittedName>
</protein>
<sequence>MTIRNRTSLFIFLLLAFITYIHTFDDDKNEQLPYSIDYIQKSAGLFYNSQGMAKFSSDWFTLLSFTNISVHERTLDLLKRMCMKSANICSISSGKNITNPSTAFNCKRSVERLNIRLTQLQEKFESISHLTGHNFDEHHRTKRGLINGVSYAIKWLFGTPDADDAQYYTDAIQTIHDENVNTQKLMKQQIHILSDAISTYNKSCLF</sequence>
<evidence type="ECO:0000313" key="3">
    <source>
        <dbReference type="Proteomes" id="UP001516400"/>
    </source>
</evidence>
<feature type="signal peptide" evidence="1">
    <location>
        <begin position="1"/>
        <end position="23"/>
    </location>
</feature>
<dbReference type="Proteomes" id="UP001516400">
    <property type="component" value="Unassembled WGS sequence"/>
</dbReference>
<feature type="chain" id="PRO_5044880460" evidence="1">
    <location>
        <begin position="24"/>
        <end position="206"/>
    </location>
</feature>
<dbReference type="InterPro" id="IPR022048">
    <property type="entry name" value="Envelope_fusion-like"/>
</dbReference>
<keyword evidence="1" id="KW-0732">Signal</keyword>
<name>A0ABD2NDL2_9CUCU</name>
<organism evidence="2 3">
    <name type="scientific">Cryptolaemus montrouzieri</name>
    <dbReference type="NCBI Taxonomy" id="559131"/>
    <lineage>
        <taxon>Eukaryota</taxon>
        <taxon>Metazoa</taxon>
        <taxon>Ecdysozoa</taxon>
        <taxon>Arthropoda</taxon>
        <taxon>Hexapoda</taxon>
        <taxon>Insecta</taxon>
        <taxon>Pterygota</taxon>
        <taxon>Neoptera</taxon>
        <taxon>Endopterygota</taxon>
        <taxon>Coleoptera</taxon>
        <taxon>Polyphaga</taxon>
        <taxon>Cucujiformia</taxon>
        <taxon>Coccinelloidea</taxon>
        <taxon>Coccinellidae</taxon>
        <taxon>Scymninae</taxon>
        <taxon>Scymnini</taxon>
        <taxon>Cryptolaemus</taxon>
    </lineage>
</organism>
<comment type="caution">
    <text evidence="2">The sequence shown here is derived from an EMBL/GenBank/DDBJ whole genome shotgun (WGS) entry which is preliminary data.</text>
</comment>
<gene>
    <name evidence="2" type="ORF">HHI36_011941</name>
</gene>